<evidence type="ECO:0000256" key="1">
    <source>
        <dbReference type="SAM" id="SignalP"/>
    </source>
</evidence>
<dbReference type="EMBL" id="JAERRB010000011">
    <property type="protein sequence ID" value="MBL0744462.1"/>
    <property type="molecule type" value="Genomic_DNA"/>
</dbReference>
<dbReference type="InterPro" id="IPR036514">
    <property type="entry name" value="SGNH_hydro_sf"/>
</dbReference>
<comment type="caution">
    <text evidence="3">The sequence shown here is derived from an EMBL/GenBank/DDBJ whole genome shotgun (WGS) entry which is preliminary data.</text>
</comment>
<dbReference type="Pfam" id="PF13472">
    <property type="entry name" value="Lipase_GDSL_2"/>
    <property type="match status" value="1"/>
</dbReference>
<feature type="domain" description="SGNH hydrolase-type esterase" evidence="2">
    <location>
        <begin position="56"/>
        <end position="207"/>
    </location>
</feature>
<keyword evidence="4" id="KW-1185">Reference proteome</keyword>
<organism evidence="3 4">
    <name type="scientific">Chryseolinea lacunae</name>
    <dbReference type="NCBI Taxonomy" id="2801331"/>
    <lineage>
        <taxon>Bacteria</taxon>
        <taxon>Pseudomonadati</taxon>
        <taxon>Bacteroidota</taxon>
        <taxon>Cytophagia</taxon>
        <taxon>Cytophagales</taxon>
        <taxon>Fulvivirgaceae</taxon>
        <taxon>Chryseolinea</taxon>
    </lineage>
</organism>
<protein>
    <recommendedName>
        <fullName evidence="2">SGNH hydrolase-type esterase domain-containing protein</fullName>
    </recommendedName>
</protein>
<sequence>MKKALFAIGLLFVAFHTTRAQAPFWDEIRDFKKQDSISPPPKRPILFVGSSSFRVWRDVQHAFPAHTILNRGFGGSSLPDVIRYENDIIFPYKPKQVVIYCGENDIAASDTVTAKTVFARFKKLHTDIRANLGKVPVLFVSIKPSPSRQKFQPVVIEANRLIGDYLKKDKRATFVNVYDAMLGPDGLPMKEIFTQDMLHMNPKGYEIWKKILEPYLLK</sequence>
<evidence type="ECO:0000313" key="4">
    <source>
        <dbReference type="Proteomes" id="UP000613030"/>
    </source>
</evidence>
<evidence type="ECO:0000259" key="2">
    <source>
        <dbReference type="Pfam" id="PF13472"/>
    </source>
</evidence>
<gene>
    <name evidence="3" type="ORF">JI741_24730</name>
</gene>
<proteinExistence type="predicted"/>
<feature type="signal peptide" evidence="1">
    <location>
        <begin position="1"/>
        <end position="22"/>
    </location>
</feature>
<dbReference type="Proteomes" id="UP000613030">
    <property type="component" value="Unassembled WGS sequence"/>
</dbReference>
<feature type="chain" id="PRO_5045087427" description="SGNH hydrolase-type esterase domain-containing protein" evidence="1">
    <location>
        <begin position="23"/>
        <end position="218"/>
    </location>
</feature>
<accession>A0ABS1KZ08</accession>
<dbReference type="Gene3D" id="3.40.50.1110">
    <property type="entry name" value="SGNH hydrolase"/>
    <property type="match status" value="1"/>
</dbReference>
<name>A0ABS1KZ08_9BACT</name>
<dbReference type="InterPro" id="IPR013830">
    <property type="entry name" value="SGNH_hydro"/>
</dbReference>
<evidence type="ECO:0000313" key="3">
    <source>
        <dbReference type="EMBL" id="MBL0744462.1"/>
    </source>
</evidence>
<dbReference type="SUPFAM" id="SSF52266">
    <property type="entry name" value="SGNH hydrolase"/>
    <property type="match status" value="1"/>
</dbReference>
<reference evidence="3 4" key="1">
    <citation type="submission" date="2021-01" db="EMBL/GenBank/DDBJ databases">
        <title>Chryseolinea sp. Jin1 Genome sequencing and assembly.</title>
        <authorList>
            <person name="Kim I."/>
        </authorList>
    </citation>
    <scope>NUCLEOTIDE SEQUENCE [LARGE SCALE GENOMIC DNA]</scope>
    <source>
        <strain evidence="3 4">Jin1</strain>
    </source>
</reference>
<keyword evidence="1" id="KW-0732">Signal</keyword>
<dbReference type="RefSeq" id="WP_202014118.1">
    <property type="nucleotide sequence ID" value="NZ_JAERRB010000011.1"/>
</dbReference>